<feature type="transmembrane region" description="Helical" evidence="1">
    <location>
        <begin position="177"/>
        <end position="198"/>
    </location>
</feature>
<feature type="transmembrane region" description="Helical" evidence="1">
    <location>
        <begin position="375"/>
        <end position="392"/>
    </location>
</feature>
<keyword evidence="3" id="KW-1185">Reference proteome</keyword>
<dbReference type="RefSeq" id="WP_377387370.1">
    <property type="nucleotide sequence ID" value="NZ_JBHSAN010000008.1"/>
</dbReference>
<sequence length="401" mass="42172">MTEQAASGASAGLWRRLMNGRDPGEEHRAATPLELFFDLCFVVAVAKAAAELHHAIAEAHLADGLVGYLSVFFAIWWAWMNFTWFASAYDTDDVPYRLLTLVQMAGVLVLAAGVPAAFEHFDFTLVVVGYVLMRVALIAQWLRAAAEHPEGRGTALRYAAGIAVVQVGWIARLWAPGMWAGITFVVLVLAELAVPAWAEARGGQTHWHPRHIAERYSLFTIIVLGEVILASLTAVQSAVSASGVSVPLVLVAAGGLVLVFALWWIYFTGAEAHLGSLRTALTWGYGHFVVFAALAAVGAGLGVTVDAATHHAHVSEQAAALSVAVPVAVVMLVLAVLHRLTGTGAVERAVLVLAGAVVVLAFAATPPLFGLGGAMVGMGLTVSMTLAGNLVLSARHARGRG</sequence>
<dbReference type="EMBL" id="JBHUOF010000001">
    <property type="protein sequence ID" value="MFD2797937.1"/>
    <property type="molecule type" value="Genomic_DNA"/>
</dbReference>
<feature type="transmembrane region" description="Helical" evidence="1">
    <location>
        <begin position="98"/>
        <end position="117"/>
    </location>
</feature>
<dbReference type="InterPro" id="IPR010640">
    <property type="entry name" value="Low_temperature_requirement_A"/>
</dbReference>
<dbReference type="Proteomes" id="UP001597478">
    <property type="component" value="Unassembled WGS sequence"/>
</dbReference>
<keyword evidence="1" id="KW-1133">Transmembrane helix</keyword>
<evidence type="ECO:0000313" key="3">
    <source>
        <dbReference type="Proteomes" id="UP001597478"/>
    </source>
</evidence>
<feature type="transmembrane region" description="Helical" evidence="1">
    <location>
        <begin position="349"/>
        <end position="369"/>
    </location>
</feature>
<name>A0ABW5W1X9_9PSEU</name>
<feature type="transmembrane region" description="Helical" evidence="1">
    <location>
        <begin position="245"/>
        <end position="267"/>
    </location>
</feature>
<comment type="caution">
    <text evidence="2">The sequence shown here is derived from an EMBL/GenBank/DDBJ whole genome shotgun (WGS) entry which is preliminary data.</text>
</comment>
<feature type="transmembrane region" description="Helical" evidence="1">
    <location>
        <begin position="317"/>
        <end position="337"/>
    </location>
</feature>
<dbReference type="PANTHER" id="PTHR36840:SF1">
    <property type="entry name" value="BLL5714 PROTEIN"/>
    <property type="match status" value="1"/>
</dbReference>
<proteinExistence type="predicted"/>
<keyword evidence="1" id="KW-0472">Membrane</keyword>
<feature type="transmembrane region" description="Helical" evidence="1">
    <location>
        <begin position="123"/>
        <end position="142"/>
    </location>
</feature>
<protein>
    <submittedName>
        <fullName evidence="2">Low temperature requirement protein A</fullName>
    </submittedName>
</protein>
<reference evidence="3" key="1">
    <citation type="journal article" date="2019" name="Int. J. Syst. Evol. Microbiol.">
        <title>The Global Catalogue of Microorganisms (GCM) 10K type strain sequencing project: providing services to taxonomists for standard genome sequencing and annotation.</title>
        <authorList>
            <consortium name="The Broad Institute Genomics Platform"/>
            <consortium name="The Broad Institute Genome Sequencing Center for Infectious Disease"/>
            <person name="Wu L."/>
            <person name="Ma J."/>
        </authorList>
    </citation>
    <scope>NUCLEOTIDE SEQUENCE [LARGE SCALE GENOMIC DNA]</scope>
    <source>
        <strain evidence="3">IBRC-M 10906</strain>
    </source>
</reference>
<feature type="transmembrane region" description="Helical" evidence="1">
    <location>
        <begin position="288"/>
        <end position="305"/>
    </location>
</feature>
<accession>A0ABW5W1X9</accession>
<dbReference type="PANTHER" id="PTHR36840">
    <property type="entry name" value="BLL5714 PROTEIN"/>
    <property type="match status" value="1"/>
</dbReference>
<feature type="transmembrane region" description="Helical" evidence="1">
    <location>
        <begin position="218"/>
        <end position="239"/>
    </location>
</feature>
<feature type="transmembrane region" description="Helical" evidence="1">
    <location>
        <begin position="65"/>
        <end position="86"/>
    </location>
</feature>
<dbReference type="Pfam" id="PF06772">
    <property type="entry name" value="LtrA"/>
    <property type="match status" value="1"/>
</dbReference>
<keyword evidence="1" id="KW-0812">Transmembrane</keyword>
<evidence type="ECO:0000256" key="1">
    <source>
        <dbReference type="SAM" id="Phobius"/>
    </source>
</evidence>
<gene>
    <name evidence="2" type="ORF">ACFS2C_00835</name>
</gene>
<organism evidence="2 3">
    <name type="scientific">Prauserella oleivorans</name>
    <dbReference type="NCBI Taxonomy" id="1478153"/>
    <lineage>
        <taxon>Bacteria</taxon>
        <taxon>Bacillati</taxon>
        <taxon>Actinomycetota</taxon>
        <taxon>Actinomycetes</taxon>
        <taxon>Pseudonocardiales</taxon>
        <taxon>Pseudonocardiaceae</taxon>
        <taxon>Prauserella</taxon>
    </lineage>
</organism>
<evidence type="ECO:0000313" key="2">
    <source>
        <dbReference type="EMBL" id="MFD2797937.1"/>
    </source>
</evidence>